<evidence type="ECO:0000256" key="1">
    <source>
        <dbReference type="SAM" id="SignalP"/>
    </source>
</evidence>
<evidence type="ECO:0000313" key="2">
    <source>
        <dbReference type="EMBL" id="SDH43429.1"/>
    </source>
</evidence>
<sequence length="250" mass="29187">MKFLKVFFAFIFLVSFKSFATSQVSDYLIIKEDTLAIQSNPLEGYFKDHPIPGKFITSISSANWRGYIAYFKFLDGKLVVENIYREIYKENSNGKADYLLTSIYEDVFGTNSNFECNYYSGLLICPSGKILQYVPMGYSSIYESYNLMEIKNGVNLKSKKFNAEEFHKFKRDYFKYFKRTEEYKRKAKDFKETIQSDLSNGLYLSENPGIGRKNESLKAKEAEFKADKQVDSFMFAFLNDYMKTIEIPTN</sequence>
<feature type="signal peptide" evidence="1">
    <location>
        <begin position="1"/>
        <end position="20"/>
    </location>
</feature>
<dbReference type="Proteomes" id="UP000199274">
    <property type="component" value="Unassembled WGS sequence"/>
</dbReference>
<protein>
    <recommendedName>
        <fullName evidence="4">GLPGLI family protein</fullName>
    </recommendedName>
</protein>
<dbReference type="STRING" id="178355.SAMN04488062_107124"/>
<feature type="chain" id="PRO_5011512272" description="GLPGLI family protein" evidence="1">
    <location>
        <begin position="21"/>
        <end position="250"/>
    </location>
</feature>
<dbReference type="RefSeq" id="WP_091257386.1">
    <property type="nucleotide sequence ID" value="NZ_FNDB01000007.1"/>
</dbReference>
<keyword evidence="1" id="KW-0732">Signal</keyword>
<proteinExistence type="predicted"/>
<dbReference type="OrthoDB" id="1438245at2"/>
<evidence type="ECO:0008006" key="4">
    <source>
        <dbReference type="Google" id="ProtNLM"/>
    </source>
</evidence>
<accession>A0A1G8CDJ5</accession>
<gene>
    <name evidence="2" type="ORF">SAMN04488062_107124</name>
</gene>
<dbReference type="AlphaFoldDB" id="A0A1G8CDJ5"/>
<evidence type="ECO:0000313" key="3">
    <source>
        <dbReference type="Proteomes" id="UP000199274"/>
    </source>
</evidence>
<reference evidence="3" key="1">
    <citation type="submission" date="2016-10" db="EMBL/GenBank/DDBJ databases">
        <authorList>
            <person name="Varghese N."/>
            <person name="Submissions S."/>
        </authorList>
    </citation>
    <scope>NUCLEOTIDE SEQUENCE [LARGE SCALE GENOMIC DNA]</scope>
    <source>
        <strain evidence="3">CGMCC 1.2747</strain>
    </source>
</reference>
<keyword evidence="3" id="KW-1185">Reference proteome</keyword>
<dbReference type="EMBL" id="FNDB01000007">
    <property type="protein sequence ID" value="SDH43429.1"/>
    <property type="molecule type" value="Genomic_DNA"/>
</dbReference>
<organism evidence="2 3">
    <name type="scientific">Flavobacterium omnivorum</name>
    <dbReference type="NCBI Taxonomy" id="178355"/>
    <lineage>
        <taxon>Bacteria</taxon>
        <taxon>Pseudomonadati</taxon>
        <taxon>Bacteroidota</taxon>
        <taxon>Flavobacteriia</taxon>
        <taxon>Flavobacteriales</taxon>
        <taxon>Flavobacteriaceae</taxon>
        <taxon>Flavobacterium</taxon>
    </lineage>
</organism>
<name>A0A1G8CDJ5_9FLAO</name>